<name>A0A6N8J9X9_9BACT</name>
<protein>
    <submittedName>
        <fullName evidence="2">Uncharacterized protein</fullName>
    </submittedName>
</protein>
<dbReference type="EMBL" id="WRXO01000004">
    <property type="protein sequence ID" value="MVT42095.1"/>
    <property type="molecule type" value="Genomic_DNA"/>
</dbReference>
<evidence type="ECO:0000313" key="3">
    <source>
        <dbReference type="Proteomes" id="UP000468388"/>
    </source>
</evidence>
<feature type="transmembrane region" description="Helical" evidence="1">
    <location>
        <begin position="20"/>
        <end position="38"/>
    </location>
</feature>
<keyword evidence="1" id="KW-0812">Transmembrane</keyword>
<proteinExistence type="predicted"/>
<dbReference type="OrthoDB" id="9785911at2"/>
<accession>A0A6N8J9X9</accession>
<sequence>MPASPPSAISMMRPAGFDSLLVAFRGTVIAAGVLLTFCNDSMQLHLAATHENRLQDAPLKLLLLKPLYLENH</sequence>
<dbReference type="AlphaFoldDB" id="A0A6N8J9X9"/>
<dbReference type="Proteomes" id="UP000468388">
    <property type="component" value="Unassembled WGS sequence"/>
</dbReference>
<dbReference type="RefSeq" id="WP_157300729.1">
    <property type="nucleotide sequence ID" value="NZ_BAAAZB010000005.1"/>
</dbReference>
<keyword evidence="3" id="KW-1185">Reference proteome</keyword>
<keyword evidence="1" id="KW-1133">Transmembrane helix</keyword>
<evidence type="ECO:0000256" key="1">
    <source>
        <dbReference type="SAM" id="Phobius"/>
    </source>
</evidence>
<comment type="caution">
    <text evidence="2">The sequence shown here is derived from an EMBL/GenBank/DDBJ whole genome shotgun (WGS) entry which is preliminary data.</text>
</comment>
<organism evidence="2 3">
    <name type="scientific">Chitinophaga oryziterrae</name>
    <dbReference type="NCBI Taxonomy" id="1031224"/>
    <lineage>
        <taxon>Bacteria</taxon>
        <taxon>Pseudomonadati</taxon>
        <taxon>Bacteroidota</taxon>
        <taxon>Chitinophagia</taxon>
        <taxon>Chitinophagales</taxon>
        <taxon>Chitinophagaceae</taxon>
        <taxon>Chitinophaga</taxon>
    </lineage>
</organism>
<evidence type="ECO:0000313" key="2">
    <source>
        <dbReference type="EMBL" id="MVT42095.1"/>
    </source>
</evidence>
<keyword evidence="1" id="KW-0472">Membrane</keyword>
<reference evidence="2 3" key="1">
    <citation type="submission" date="2019-12" db="EMBL/GenBank/DDBJ databases">
        <title>The draft genomic sequence of strain Chitinophaga oryziterrae JCM 16595.</title>
        <authorList>
            <person name="Zhang X."/>
        </authorList>
    </citation>
    <scope>NUCLEOTIDE SEQUENCE [LARGE SCALE GENOMIC DNA]</scope>
    <source>
        <strain evidence="2 3">JCM 16595</strain>
    </source>
</reference>
<gene>
    <name evidence="2" type="ORF">GO495_16000</name>
</gene>